<dbReference type="SUPFAM" id="SSF46689">
    <property type="entry name" value="Homeodomain-like"/>
    <property type="match status" value="1"/>
</dbReference>
<feature type="region of interest" description="Disordered" evidence="5">
    <location>
        <begin position="26"/>
        <end position="46"/>
    </location>
</feature>
<dbReference type="SMART" id="SM00717">
    <property type="entry name" value="SANT"/>
    <property type="match status" value="1"/>
</dbReference>
<evidence type="ECO:0000313" key="9">
    <source>
        <dbReference type="Proteomes" id="UP001237642"/>
    </source>
</evidence>
<comment type="subcellular location">
    <subcellularLocation>
        <location evidence="1">Nucleus</location>
    </subcellularLocation>
</comment>
<comment type="caution">
    <text evidence="8">The sequence shown here is derived from an EMBL/GenBank/DDBJ whole genome shotgun (WGS) entry which is preliminary data.</text>
</comment>
<evidence type="ECO:0000256" key="5">
    <source>
        <dbReference type="SAM" id="MobiDB-lite"/>
    </source>
</evidence>
<dbReference type="PROSITE" id="PS50090">
    <property type="entry name" value="MYB_LIKE"/>
    <property type="match status" value="1"/>
</dbReference>
<dbReference type="NCBIfam" id="TIGR01557">
    <property type="entry name" value="myb_SHAQKYF"/>
    <property type="match status" value="1"/>
</dbReference>
<dbReference type="InterPro" id="IPR006447">
    <property type="entry name" value="Myb_dom_plants"/>
</dbReference>
<dbReference type="Gene3D" id="1.10.10.60">
    <property type="entry name" value="Homeodomain-like"/>
    <property type="match status" value="1"/>
</dbReference>
<evidence type="ECO:0000259" key="7">
    <source>
        <dbReference type="PROSITE" id="PS51294"/>
    </source>
</evidence>
<gene>
    <name evidence="8" type="ORF">POM88_015859</name>
</gene>
<organism evidence="8 9">
    <name type="scientific">Heracleum sosnowskyi</name>
    <dbReference type="NCBI Taxonomy" id="360622"/>
    <lineage>
        <taxon>Eukaryota</taxon>
        <taxon>Viridiplantae</taxon>
        <taxon>Streptophyta</taxon>
        <taxon>Embryophyta</taxon>
        <taxon>Tracheophyta</taxon>
        <taxon>Spermatophyta</taxon>
        <taxon>Magnoliopsida</taxon>
        <taxon>eudicotyledons</taxon>
        <taxon>Gunneridae</taxon>
        <taxon>Pentapetalae</taxon>
        <taxon>asterids</taxon>
        <taxon>campanulids</taxon>
        <taxon>Apiales</taxon>
        <taxon>Apiaceae</taxon>
        <taxon>Apioideae</taxon>
        <taxon>apioid superclade</taxon>
        <taxon>Tordylieae</taxon>
        <taxon>Tordyliinae</taxon>
        <taxon>Heracleum</taxon>
    </lineage>
</organism>
<name>A0AAD8ILG8_9APIA</name>
<protein>
    <submittedName>
        <fullName evidence="8">Uncharacterized protein</fullName>
    </submittedName>
</protein>
<evidence type="ECO:0000256" key="3">
    <source>
        <dbReference type="ARBA" id="ARBA00023163"/>
    </source>
</evidence>
<dbReference type="InterPro" id="IPR017930">
    <property type="entry name" value="Myb_dom"/>
</dbReference>
<reference evidence="8" key="1">
    <citation type="submission" date="2023-02" db="EMBL/GenBank/DDBJ databases">
        <title>Genome of toxic invasive species Heracleum sosnowskyi carries increased number of genes despite the absence of recent whole-genome duplications.</title>
        <authorList>
            <person name="Schelkunov M."/>
            <person name="Shtratnikova V."/>
            <person name="Makarenko M."/>
            <person name="Klepikova A."/>
            <person name="Omelchenko D."/>
            <person name="Novikova G."/>
            <person name="Obukhova E."/>
            <person name="Bogdanov V."/>
            <person name="Penin A."/>
            <person name="Logacheva M."/>
        </authorList>
    </citation>
    <scope>NUCLEOTIDE SEQUENCE</scope>
    <source>
        <strain evidence="8">Hsosn_3</strain>
        <tissue evidence="8">Leaf</tissue>
    </source>
</reference>
<reference evidence="8" key="2">
    <citation type="submission" date="2023-05" db="EMBL/GenBank/DDBJ databases">
        <authorList>
            <person name="Schelkunov M.I."/>
        </authorList>
    </citation>
    <scope>NUCLEOTIDE SEQUENCE</scope>
    <source>
        <strain evidence="8">Hsosn_3</strain>
        <tissue evidence="8">Leaf</tissue>
    </source>
</reference>
<evidence type="ECO:0000256" key="4">
    <source>
        <dbReference type="ARBA" id="ARBA00023242"/>
    </source>
</evidence>
<dbReference type="GO" id="GO:0003677">
    <property type="term" value="F:DNA binding"/>
    <property type="evidence" value="ECO:0007669"/>
    <property type="project" value="InterPro"/>
</dbReference>
<dbReference type="Proteomes" id="UP001237642">
    <property type="component" value="Unassembled WGS sequence"/>
</dbReference>
<feature type="compositionally biased region" description="Basic and acidic residues" evidence="5">
    <location>
        <begin position="26"/>
        <end position="35"/>
    </location>
</feature>
<dbReference type="AlphaFoldDB" id="A0AAD8ILG8"/>
<keyword evidence="9" id="KW-1185">Reference proteome</keyword>
<dbReference type="PROSITE" id="PS51294">
    <property type="entry name" value="HTH_MYB"/>
    <property type="match status" value="1"/>
</dbReference>
<keyword evidence="4" id="KW-0539">Nucleus</keyword>
<dbReference type="PANTHER" id="PTHR44042">
    <property type="entry name" value="DUPLICATED HOMEODOMAIN-LIKE SUPERFAMILY PROTEIN-RELATED"/>
    <property type="match status" value="1"/>
</dbReference>
<evidence type="ECO:0000313" key="8">
    <source>
        <dbReference type="EMBL" id="KAK1387681.1"/>
    </source>
</evidence>
<dbReference type="InterPro" id="IPR001005">
    <property type="entry name" value="SANT/Myb"/>
</dbReference>
<keyword evidence="3" id="KW-0804">Transcription</keyword>
<evidence type="ECO:0000256" key="2">
    <source>
        <dbReference type="ARBA" id="ARBA00023015"/>
    </source>
</evidence>
<feature type="domain" description="HTH myb-type" evidence="7">
    <location>
        <begin position="40"/>
        <end position="96"/>
    </location>
</feature>
<feature type="domain" description="Myb-like" evidence="6">
    <location>
        <begin position="40"/>
        <end position="92"/>
    </location>
</feature>
<evidence type="ECO:0000256" key="1">
    <source>
        <dbReference type="ARBA" id="ARBA00004123"/>
    </source>
</evidence>
<dbReference type="GO" id="GO:0005634">
    <property type="term" value="C:nucleus"/>
    <property type="evidence" value="ECO:0007669"/>
    <property type="project" value="UniProtKB-SubCell"/>
</dbReference>
<dbReference type="Pfam" id="PF00249">
    <property type="entry name" value="Myb_DNA-binding"/>
    <property type="match status" value="1"/>
</dbReference>
<accession>A0AAD8ILG8</accession>
<dbReference type="InterPro" id="IPR009057">
    <property type="entry name" value="Homeodomain-like_sf"/>
</dbReference>
<evidence type="ECO:0000259" key="6">
    <source>
        <dbReference type="PROSITE" id="PS50090"/>
    </source>
</evidence>
<keyword evidence="2" id="KW-0805">Transcription regulation</keyword>
<dbReference type="EMBL" id="JAUIZM010000004">
    <property type="protein sequence ID" value="KAK1387681.1"/>
    <property type="molecule type" value="Genomic_DNA"/>
</dbReference>
<dbReference type="CDD" id="cd00167">
    <property type="entry name" value="SANT"/>
    <property type="match status" value="1"/>
</dbReference>
<sequence>MKFIKSSDGNFDDIVEEDIEIQEETRKAEMKEEARNVTSRPKKRGVPWTMDEHDLFLRGLQQEGKGEWKTISRKYLPTKTPTQIASHAQKFEKRKYSKTPPEKRRRSINDITFCSESSFSVNSQGFQPNHLGFVPNPQHFQPNQLGFVPNSQHFQPNQLTFPLGSQGFQPNQFNFPLNFQQNQLGMGSQNFETNQFWNTTSYNDVHNNFY</sequence>
<dbReference type="PANTHER" id="PTHR44042:SF54">
    <property type="entry name" value="MYB-LIKE DNA-BINDING DOMAIN, SHAQKYF CLASS PROTEIN"/>
    <property type="match status" value="1"/>
</dbReference>
<proteinExistence type="predicted"/>